<dbReference type="AlphaFoldDB" id="A0A286U8M3"/>
<accession>A0A286U8M3</accession>
<dbReference type="SUPFAM" id="SSF54236">
    <property type="entry name" value="Ubiquitin-like"/>
    <property type="match status" value="1"/>
</dbReference>
<feature type="compositionally biased region" description="Basic and acidic residues" evidence="7">
    <location>
        <begin position="434"/>
        <end position="449"/>
    </location>
</feature>
<keyword evidence="5 6" id="KW-0788">Thiol protease</keyword>
<dbReference type="InterPro" id="IPR029071">
    <property type="entry name" value="Ubiquitin-like_domsf"/>
</dbReference>
<reference evidence="10 11" key="1">
    <citation type="journal article" date="2017" name="Mol. Ecol.">
        <title>Comparative and population genomic landscape of Phellinus noxius: A hypervariable fungus causing root rot in trees.</title>
        <authorList>
            <person name="Chung C.L."/>
            <person name="Lee T.J."/>
            <person name="Akiba M."/>
            <person name="Lee H.H."/>
            <person name="Kuo T.H."/>
            <person name="Liu D."/>
            <person name="Ke H.M."/>
            <person name="Yokoi T."/>
            <person name="Roa M.B."/>
            <person name="Lu M.J."/>
            <person name="Chang Y.Y."/>
            <person name="Ann P.J."/>
            <person name="Tsai J.N."/>
            <person name="Chen C.Y."/>
            <person name="Tzean S.S."/>
            <person name="Ota Y."/>
            <person name="Hattori T."/>
            <person name="Sahashi N."/>
            <person name="Liou R.F."/>
            <person name="Kikuchi T."/>
            <person name="Tsai I.J."/>
        </authorList>
    </citation>
    <scope>NUCLEOTIDE SEQUENCE [LARGE SCALE GENOMIC DNA]</scope>
    <source>
        <strain evidence="10 11">FFPRI411160</strain>
    </source>
</reference>
<dbReference type="STRING" id="2282107.A0A286U8M3"/>
<feature type="region of interest" description="Disordered" evidence="7">
    <location>
        <begin position="362"/>
        <end position="449"/>
    </location>
</feature>
<evidence type="ECO:0000256" key="7">
    <source>
        <dbReference type="SAM" id="MobiDB-lite"/>
    </source>
</evidence>
<dbReference type="GO" id="GO:0070628">
    <property type="term" value="F:proteasome binding"/>
    <property type="evidence" value="ECO:0007669"/>
    <property type="project" value="TreeGrafter"/>
</dbReference>
<dbReference type="CDD" id="cd16104">
    <property type="entry name" value="Ubl_USP14_like"/>
    <property type="match status" value="1"/>
</dbReference>
<feature type="domain" description="Ubiquitin-like" evidence="8">
    <location>
        <begin position="4"/>
        <end position="73"/>
    </location>
</feature>
<dbReference type="SUPFAM" id="SSF54001">
    <property type="entry name" value="Cysteine proteinases"/>
    <property type="match status" value="1"/>
</dbReference>
<organism evidence="10 11">
    <name type="scientific">Pyrrhoderma noxium</name>
    <dbReference type="NCBI Taxonomy" id="2282107"/>
    <lineage>
        <taxon>Eukaryota</taxon>
        <taxon>Fungi</taxon>
        <taxon>Dikarya</taxon>
        <taxon>Basidiomycota</taxon>
        <taxon>Agaricomycotina</taxon>
        <taxon>Agaricomycetes</taxon>
        <taxon>Hymenochaetales</taxon>
        <taxon>Hymenochaetaceae</taxon>
        <taxon>Pyrrhoderma</taxon>
    </lineage>
</organism>
<dbReference type="InParanoid" id="A0A286U8M3"/>
<dbReference type="PROSITE" id="PS00972">
    <property type="entry name" value="USP_1"/>
    <property type="match status" value="1"/>
</dbReference>
<dbReference type="OrthoDB" id="333239at2759"/>
<comment type="similarity">
    <text evidence="6">Belongs to the peptidase C19 family.</text>
</comment>
<sequence length="567" mass="62368">MPTLKVKVKNAGKVYDDIDLNTDAPASVFKQTVYERTGVPVDRMKVMVKGGVLKDDSDWIKIGPKEGQTFMVIGSAGELPKPPPKPIVFLEDMDDNELAEALSLPVGFVNLGNTCYMNASLQVIRAIPELQTALSSFRPTASTSSGNSDLTYAMANMYSNLRSTAGAFTPLAFLSALRQAFPQFGEMARVGKARGGYAQQDAEECYAQILQALQSIPGIGDPRKRFIEQYMTGEMRRELKCDEAPEEASAVSFDTVLKLECNITITTNFLHTGIMASLDQKIEKFSPTLNRQAVYTQKSRLSRIPTNLTVHMVRFAWKREIGKKAKIMRRVAFPQELDVLDLCTEELRKKLQPVNKRLQELERDRSERRKVRKRTKKTVGSTSDADVEMTDIVSSSSGPAGPPSPVLLQAPVPAGAEPPTVDAVTNSQSQTQNDKGKGKEIAGGELAPEKEYRERELAELQALIPEDLRSDTGASVTGLYELIGIVAHKGAEADSGHYIGYVKKRALHPVKVGGEGEKGALDEDDEDWYKFDDEKVSIFPKDKLPTLEGGGEDATAYVLLYRSKPLA</sequence>
<dbReference type="Gene3D" id="3.10.20.90">
    <property type="entry name" value="Phosphatidylinositol 3-kinase Catalytic Subunit, Chain A, domain 1"/>
    <property type="match status" value="1"/>
</dbReference>
<evidence type="ECO:0000313" key="11">
    <source>
        <dbReference type="Proteomes" id="UP000217199"/>
    </source>
</evidence>
<evidence type="ECO:0000256" key="1">
    <source>
        <dbReference type="ARBA" id="ARBA00000707"/>
    </source>
</evidence>
<dbReference type="PROSITE" id="PS50235">
    <property type="entry name" value="USP_3"/>
    <property type="match status" value="1"/>
</dbReference>
<dbReference type="Proteomes" id="UP000217199">
    <property type="component" value="Unassembled WGS sequence"/>
</dbReference>
<dbReference type="FunCoup" id="A0A286U8M3">
    <property type="interactions" value="848"/>
</dbReference>
<feature type="domain" description="USP" evidence="9">
    <location>
        <begin position="106"/>
        <end position="564"/>
    </location>
</feature>
<keyword evidence="11" id="KW-1185">Reference proteome</keyword>
<dbReference type="Gene3D" id="3.90.70.10">
    <property type="entry name" value="Cysteine proteinases"/>
    <property type="match status" value="1"/>
</dbReference>
<dbReference type="InterPro" id="IPR000626">
    <property type="entry name" value="Ubiquitin-like_dom"/>
</dbReference>
<keyword evidence="2 6" id="KW-0645">Protease</keyword>
<evidence type="ECO:0000259" key="9">
    <source>
        <dbReference type="PROSITE" id="PS50235"/>
    </source>
</evidence>
<evidence type="ECO:0000256" key="5">
    <source>
        <dbReference type="ARBA" id="ARBA00022807"/>
    </source>
</evidence>
<evidence type="ECO:0000256" key="2">
    <source>
        <dbReference type="ARBA" id="ARBA00022670"/>
    </source>
</evidence>
<dbReference type="EMBL" id="NBII01000009">
    <property type="protein sequence ID" value="PAV15920.1"/>
    <property type="molecule type" value="Genomic_DNA"/>
</dbReference>
<dbReference type="GO" id="GO:0004843">
    <property type="term" value="F:cysteine-type deubiquitinase activity"/>
    <property type="evidence" value="ECO:0007669"/>
    <property type="project" value="UniProtKB-UniRule"/>
</dbReference>
<dbReference type="Pfam" id="PF00240">
    <property type="entry name" value="ubiquitin"/>
    <property type="match status" value="1"/>
</dbReference>
<feature type="compositionally biased region" description="Polar residues" evidence="7">
    <location>
        <begin position="423"/>
        <end position="433"/>
    </location>
</feature>
<evidence type="ECO:0000256" key="4">
    <source>
        <dbReference type="ARBA" id="ARBA00022801"/>
    </source>
</evidence>
<evidence type="ECO:0000256" key="6">
    <source>
        <dbReference type="RuleBase" id="RU366025"/>
    </source>
</evidence>
<evidence type="ECO:0000259" key="8">
    <source>
        <dbReference type="PROSITE" id="PS50053"/>
    </source>
</evidence>
<dbReference type="PANTHER" id="PTHR43982:SF1">
    <property type="entry name" value="UBIQUITIN CARBOXYL-TERMINAL HYDROLASE 14"/>
    <property type="match status" value="1"/>
</dbReference>
<name>A0A286U8M3_9AGAM</name>
<keyword evidence="4 6" id="KW-0378">Hydrolase</keyword>
<comment type="catalytic activity">
    <reaction evidence="1 6">
        <text>Thiol-dependent hydrolysis of ester, thioester, amide, peptide and isopeptide bonds formed by the C-terminal Gly of ubiquitin (a 76-residue protein attached to proteins as an intracellular targeting signal).</text>
        <dbReference type="EC" id="3.4.19.12"/>
    </reaction>
</comment>
<dbReference type="InterPro" id="IPR001394">
    <property type="entry name" value="Peptidase_C19_UCH"/>
</dbReference>
<feature type="compositionally biased region" description="Basic residues" evidence="7">
    <location>
        <begin position="368"/>
        <end position="377"/>
    </location>
</feature>
<dbReference type="Pfam" id="PF00443">
    <property type="entry name" value="UCH"/>
    <property type="match status" value="1"/>
</dbReference>
<evidence type="ECO:0000256" key="3">
    <source>
        <dbReference type="ARBA" id="ARBA00022786"/>
    </source>
</evidence>
<protein>
    <recommendedName>
        <fullName evidence="6">Ubiquitin carboxyl-terminal hydrolase</fullName>
        <ecNumber evidence="6">3.4.19.12</ecNumber>
    </recommendedName>
</protein>
<dbReference type="GO" id="GO:0061136">
    <property type="term" value="P:regulation of proteasomal protein catabolic process"/>
    <property type="evidence" value="ECO:0007669"/>
    <property type="project" value="TreeGrafter"/>
</dbReference>
<dbReference type="InterPro" id="IPR028889">
    <property type="entry name" value="USP"/>
</dbReference>
<dbReference type="InterPro" id="IPR018200">
    <property type="entry name" value="USP_CS"/>
</dbReference>
<dbReference type="GO" id="GO:0016579">
    <property type="term" value="P:protein deubiquitination"/>
    <property type="evidence" value="ECO:0007669"/>
    <property type="project" value="InterPro"/>
</dbReference>
<dbReference type="PROSITE" id="PS50053">
    <property type="entry name" value="UBIQUITIN_2"/>
    <property type="match status" value="1"/>
</dbReference>
<evidence type="ECO:0000313" key="10">
    <source>
        <dbReference type="EMBL" id="PAV15920.1"/>
    </source>
</evidence>
<dbReference type="PROSITE" id="PS00973">
    <property type="entry name" value="USP_2"/>
    <property type="match status" value="1"/>
</dbReference>
<dbReference type="GO" id="GO:0043161">
    <property type="term" value="P:proteasome-mediated ubiquitin-dependent protein catabolic process"/>
    <property type="evidence" value="ECO:0007669"/>
    <property type="project" value="InterPro"/>
</dbReference>
<dbReference type="InterPro" id="IPR038765">
    <property type="entry name" value="Papain-like_cys_pep_sf"/>
</dbReference>
<dbReference type="InterPro" id="IPR044635">
    <property type="entry name" value="UBP14-like"/>
</dbReference>
<comment type="caution">
    <text evidence="10">The sequence shown here is derived from an EMBL/GenBank/DDBJ whole genome shotgun (WGS) entry which is preliminary data.</text>
</comment>
<dbReference type="PANTHER" id="PTHR43982">
    <property type="entry name" value="UBIQUITIN CARBOXYL-TERMINAL HYDROLASE"/>
    <property type="match status" value="1"/>
</dbReference>
<gene>
    <name evidence="10" type="ORF">PNOK_0877800</name>
</gene>
<proteinExistence type="inferred from homology"/>
<keyword evidence="3 6" id="KW-0833">Ubl conjugation pathway</keyword>
<dbReference type="EC" id="3.4.19.12" evidence="6"/>
<dbReference type="SMART" id="SM00213">
    <property type="entry name" value="UBQ"/>
    <property type="match status" value="1"/>
</dbReference>